<dbReference type="InterPro" id="IPR009078">
    <property type="entry name" value="Ferritin-like_SF"/>
</dbReference>
<dbReference type="Gene3D" id="1.10.620.20">
    <property type="entry name" value="Ribonucleotide Reductase, subunit A"/>
    <property type="match status" value="1"/>
</dbReference>
<dbReference type="AlphaFoldDB" id="A0A7Y9C4Q7"/>
<proteinExistence type="predicted"/>
<dbReference type="Proteomes" id="UP000535020">
    <property type="component" value="Unassembled WGS sequence"/>
</dbReference>
<dbReference type="GO" id="GO:0016491">
    <property type="term" value="F:oxidoreductase activity"/>
    <property type="evidence" value="ECO:0007669"/>
    <property type="project" value="InterPro"/>
</dbReference>
<accession>A0A7Y9C4Q7</accession>
<comment type="caution">
    <text evidence="1">The sequence shown here is derived from an EMBL/GenBank/DDBJ whole genome shotgun (WGS) entry which is preliminary data.</text>
</comment>
<dbReference type="InterPro" id="IPR012348">
    <property type="entry name" value="RNR-like"/>
</dbReference>
<keyword evidence="2" id="KW-1185">Reference proteome</keyword>
<sequence length="250" mass="29001">MYTNSSQYWTNHFTHNATFERVDWDLEPKLLDGQKKRILKSLQAWQLGETSEGAHLLAAARKYAKTTNDFIFPIAVELFIKEEQKHGNNLGRYLDLIGEKRVSKDWGDSLFRKIRYFNTSMELWTLAVITVESAAQLFYQSLKDATGCPLLKQICDDILIDEAHHIDFQAERMLAIYRSHHWSIQPIAFAVYRTFFFCTAAVVWFGHSKVLSVGSPTFGRYMKDMAQKFQNTFGRIKKEVESPTSLVPMR</sequence>
<evidence type="ECO:0000313" key="1">
    <source>
        <dbReference type="EMBL" id="NYA69589.1"/>
    </source>
</evidence>
<dbReference type="RefSeq" id="WP_176004411.1">
    <property type="nucleotide sequence ID" value="NZ_JABWMI010000002.1"/>
</dbReference>
<evidence type="ECO:0000313" key="2">
    <source>
        <dbReference type="Proteomes" id="UP000535020"/>
    </source>
</evidence>
<organism evidence="1 2">
    <name type="scientific">Flavobacterium agri</name>
    <dbReference type="NCBI Taxonomy" id="2743471"/>
    <lineage>
        <taxon>Bacteria</taxon>
        <taxon>Pseudomonadati</taxon>
        <taxon>Bacteroidota</taxon>
        <taxon>Flavobacteriia</taxon>
        <taxon>Flavobacteriales</taxon>
        <taxon>Flavobacteriaceae</taxon>
        <taxon>Flavobacterium</taxon>
    </lineage>
</organism>
<dbReference type="SUPFAM" id="SSF47240">
    <property type="entry name" value="Ferritin-like"/>
    <property type="match status" value="1"/>
</dbReference>
<gene>
    <name evidence="1" type="ORF">HZF10_01560</name>
</gene>
<name>A0A7Y9C4Q7_9FLAO</name>
<reference evidence="1 2" key="1">
    <citation type="submission" date="2020-07" db="EMBL/GenBank/DDBJ databases">
        <authorList>
            <person name="Sun Q."/>
        </authorList>
    </citation>
    <scope>NUCLEOTIDE SEQUENCE [LARGE SCALE GENOMIC DNA]</scope>
    <source>
        <strain evidence="1 2">MAH-1</strain>
    </source>
</reference>
<dbReference type="EMBL" id="JACBJI010000001">
    <property type="protein sequence ID" value="NYA69589.1"/>
    <property type="molecule type" value="Genomic_DNA"/>
</dbReference>
<protein>
    <submittedName>
        <fullName evidence="1">Ferritin-like domain-containing protein</fullName>
    </submittedName>
</protein>